<sequence>MASPVLLAAFDAVFVVRRSASAQFVRRLVRALTIPDDTPNWIGCAWGDVRHAVKPACGARLARHGYGTAGRAEAACTAAMAHMERQGACLRDAGSVCVSVTTAGPALPGKEALDVVILLRAAMHPAATIIQSLGCDATLPPGTLDVSVFAFGGDVTGVPVSTHHQENARP</sequence>
<gene>
    <name evidence="3" type="ORF">GPY61_24965</name>
</gene>
<dbReference type="AlphaFoldDB" id="A0A7X3G5P9"/>
<accession>A0A7X3G5P9</accession>
<keyword evidence="2" id="KW-0342">GTP-binding</keyword>
<reference evidence="3 4" key="1">
    <citation type="submission" date="2019-12" db="EMBL/GenBank/DDBJ databases">
        <authorList>
            <person name="Li C."/>
            <person name="Zhao J."/>
        </authorList>
    </citation>
    <scope>NUCLEOTIDE SEQUENCE [LARGE SCALE GENOMIC DNA]</scope>
    <source>
        <strain evidence="3 4">NEAU-DD11</strain>
    </source>
</reference>
<comment type="caution">
    <text evidence="3">The sequence shown here is derived from an EMBL/GenBank/DDBJ whole genome shotgun (WGS) entry which is preliminary data.</text>
</comment>
<organism evidence="3 4">
    <name type="scientific">Massilia cellulosiltytica</name>
    <dbReference type="NCBI Taxonomy" id="2683234"/>
    <lineage>
        <taxon>Bacteria</taxon>
        <taxon>Pseudomonadati</taxon>
        <taxon>Pseudomonadota</taxon>
        <taxon>Betaproteobacteria</taxon>
        <taxon>Burkholderiales</taxon>
        <taxon>Oxalobacteraceae</taxon>
        <taxon>Telluria group</taxon>
        <taxon>Massilia</taxon>
    </lineage>
</organism>
<dbReference type="EMBL" id="WSES01000008">
    <property type="protein sequence ID" value="MVW63177.1"/>
    <property type="molecule type" value="Genomic_DNA"/>
</dbReference>
<dbReference type="Proteomes" id="UP000443353">
    <property type="component" value="Unassembled WGS sequence"/>
</dbReference>
<dbReference type="InterPro" id="IPR008280">
    <property type="entry name" value="Tub_FtsZ_C"/>
</dbReference>
<keyword evidence="4" id="KW-1185">Reference proteome</keyword>
<dbReference type="SUPFAM" id="SSF55307">
    <property type="entry name" value="Tubulin C-terminal domain-like"/>
    <property type="match status" value="1"/>
</dbReference>
<keyword evidence="1" id="KW-0547">Nucleotide-binding</keyword>
<evidence type="ECO:0000256" key="2">
    <source>
        <dbReference type="ARBA" id="ARBA00023134"/>
    </source>
</evidence>
<evidence type="ECO:0000313" key="3">
    <source>
        <dbReference type="EMBL" id="MVW63177.1"/>
    </source>
</evidence>
<evidence type="ECO:0000256" key="1">
    <source>
        <dbReference type="ARBA" id="ARBA00022741"/>
    </source>
</evidence>
<dbReference type="GO" id="GO:0005525">
    <property type="term" value="F:GTP binding"/>
    <property type="evidence" value="ECO:0007669"/>
    <property type="project" value="UniProtKB-KW"/>
</dbReference>
<dbReference type="RefSeq" id="WP_160410225.1">
    <property type="nucleotide sequence ID" value="NZ_WSES01000008.1"/>
</dbReference>
<proteinExistence type="predicted"/>
<protein>
    <submittedName>
        <fullName evidence="3">Uncharacterized protein</fullName>
    </submittedName>
</protein>
<name>A0A7X3G5P9_9BURK</name>
<evidence type="ECO:0000313" key="4">
    <source>
        <dbReference type="Proteomes" id="UP000443353"/>
    </source>
</evidence>